<keyword evidence="3" id="KW-1185">Reference proteome</keyword>
<dbReference type="PANTHER" id="PTHR33993:SF2">
    <property type="entry name" value="VOC DOMAIN-CONTAINING PROTEIN"/>
    <property type="match status" value="1"/>
</dbReference>
<dbReference type="AlphaFoldDB" id="A0A2T4BKY7"/>
<sequence>MPSTEPIEPSTEPIMPSTEERYGQMCWLAIPVIDIERAKAFYSQVFSWDISPDGVPHQRPGVKELHFFNCGDTLHGAFYVMEDGFHVINHSIDFQDGLAVHPSFNVRNCKETLELVETLGGKTQLHKSDLGGHMGHYARFIDTEDNMIGIWSKI</sequence>
<reference evidence="3" key="1">
    <citation type="submission" date="2016-07" db="EMBL/GenBank/DDBJ databases">
        <title>Multiple horizontal gene transfer events from other fungi enriched the ability of initially mycotrophic Trichoderma (Ascomycota) to feed on dead plant biomass.</title>
        <authorList>
            <consortium name="DOE Joint Genome Institute"/>
            <person name="Atanasova L."/>
            <person name="Chenthamara K."/>
            <person name="Zhang J."/>
            <person name="Grujic M."/>
            <person name="Henrissat B."/>
            <person name="Kuo A."/>
            <person name="Aerts A."/>
            <person name="Salamov A."/>
            <person name="Lipzen A."/>
            <person name="Labutti K."/>
            <person name="Barry K."/>
            <person name="Miao Y."/>
            <person name="Rahimi M.J."/>
            <person name="Shen Q."/>
            <person name="Grigoriev I.V."/>
            <person name="Kubicek C.P."/>
            <person name="Druzhinina I.S."/>
        </authorList>
    </citation>
    <scope>NUCLEOTIDE SEQUENCE [LARGE SCALE GENOMIC DNA]</scope>
    <source>
        <strain evidence="3">TUCIM 6016</strain>
    </source>
</reference>
<dbReference type="GeneID" id="36604726"/>
<proteinExistence type="predicted"/>
<dbReference type="InterPro" id="IPR052164">
    <property type="entry name" value="Anthracycline_SecMetBiosynth"/>
</dbReference>
<dbReference type="SUPFAM" id="SSF54593">
    <property type="entry name" value="Glyoxalase/Bleomycin resistance protein/Dihydroxybiphenyl dioxygenase"/>
    <property type="match status" value="1"/>
</dbReference>
<dbReference type="CDD" id="cd07247">
    <property type="entry name" value="SgaA_N_like"/>
    <property type="match status" value="1"/>
</dbReference>
<accession>A0A2T4BKY7</accession>
<dbReference type="InterPro" id="IPR029068">
    <property type="entry name" value="Glyas_Bleomycin-R_OHBP_Dase"/>
</dbReference>
<gene>
    <name evidence="2" type="ORF">BBK36DRAFT_1189090</name>
</gene>
<dbReference type="InterPro" id="IPR053863">
    <property type="entry name" value="Glyoxy/Ble-like_N"/>
</dbReference>
<evidence type="ECO:0000313" key="3">
    <source>
        <dbReference type="Proteomes" id="UP000241546"/>
    </source>
</evidence>
<dbReference type="Gene3D" id="3.10.180.10">
    <property type="entry name" value="2,3-Dihydroxybiphenyl 1,2-Dioxygenase, domain 1"/>
    <property type="match status" value="1"/>
</dbReference>
<organism evidence="2 3">
    <name type="scientific">Trichoderma citrinoviride</name>
    <dbReference type="NCBI Taxonomy" id="58853"/>
    <lineage>
        <taxon>Eukaryota</taxon>
        <taxon>Fungi</taxon>
        <taxon>Dikarya</taxon>
        <taxon>Ascomycota</taxon>
        <taxon>Pezizomycotina</taxon>
        <taxon>Sordariomycetes</taxon>
        <taxon>Hypocreomycetidae</taxon>
        <taxon>Hypocreales</taxon>
        <taxon>Hypocreaceae</taxon>
        <taxon>Trichoderma</taxon>
    </lineage>
</organism>
<evidence type="ECO:0000259" key="1">
    <source>
        <dbReference type="Pfam" id="PF22677"/>
    </source>
</evidence>
<evidence type="ECO:0000313" key="2">
    <source>
        <dbReference type="EMBL" id="PTB69967.1"/>
    </source>
</evidence>
<dbReference type="OrthoDB" id="447346at2759"/>
<dbReference type="PANTHER" id="PTHR33993">
    <property type="entry name" value="GLYOXALASE-RELATED"/>
    <property type="match status" value="1"/>
</dbReference>
<dbReference type="RefSeq" id="XP_024753287.1">
    <property type="nucleotide sequence ID" value="XM_024896608.1"/>
</dbReference>
<dbReference type="EMBL" id="KZ680208">
    <property type="protein sequence ID" value="PTB69967.1"/>
    <property type="molecule type" value="Genomic_DNA"/>
</dbReference>
<protein>
    <recommendedName>
        <fullName evidence="1">Glyoxalase/Bleomycin resistance-like N-terminal domain-containing protein</fullName>
    </recommendedName>
</protein>
<name>A0A2T4BKY7_9HYPO</name>
<dbReference type="Pfam" id="PF22677">
    <property type="entry name" value="Ble-like_N"/>
    <property type="match status" value="1"/>
</dbReference>
<dbReference type="Proteomes" id="UP000241546">
    <property type="component" value="Unassembled WGS sequence"/>
</dbReference>
<feature type="domain" description="Glyoxalase/Bleomycin resistance-like N-terminal" evidence="1">
    <location>
        <begin position="25"/>
        <end position="52"/>
    </location>
</feature>